<feature type="binding site" evidence="6">
    <location>
        <position position="184"/>
    </location>
    <ligand>
        <name>substrate</name>
    </ligand>
</feature>
<feature type="binding site" evidence="6">
    <location>
        <position position="147"/>
    </location>
    <ligand>
        <name>substrate</name>
    </ligand>
</feature>
<keyword evidence="6" id="KW-0511">Multifunctional enzyme</keyword>
<comment type="similarity">
    <text evidence="1 6">Belongs to the ArgJ family.</text>
</comment>
<dbReference type="HAMAP" id="MF_01106">
    <property type="entry name" value="ArgJ"/>
    <property type="match status" value="1"/>
</dbReference>
<dbReference type="SUPFAM" id="SSF56266">
    <property type="entry name" value="DmpA/ArgJ-like"/>
    <property type="match status" value="1"/>
</dbReference>
<keyword evidence="6" id="KW-0963">Cytoplasm</keyword>
<feature type="chain" id="PRO_5044927324" description="Arginine biosynthesis bifunctional protein ArgJ alpha chain" evidence="6">
    <location>
        <begin position="1"/>
        <end position="183"/>
    </location>
</feature>
<feature type="active site" description="Nucleophile" evidence="6">
    <location>
        <position position="184"/>
    </location>
</feature>
<comment type="catalytic activity">
    <reaction evidence="6">
        <text>L-glutamate + acetyl-CoA = N-acetyl-L-glutamate + CoA + H(+)</text>
        <dbReference type="Rhea" id="RHEA:24292"/>
        <dbReference type="ChEBI" id="CHEBI:15378"/>
        <dbReference type="ChEBI" id="CHEBI:29985"/>
        <dbReference type="ChEBI" id="CHEBI:44337"/>
        <dbReference type="ChEBI" id="CHEBI:57287"/>
        <dbReference type="ChEBI" id="CHEBI:57288"/>
        <dbReference type="EC" id="2.3.1.1"/>
    </reaction>
</comment>
<dbReference type="Proteomes" id="UP000274772">
    <property type="component" value="Chromosome"/>
</dbReference>
<proteinExistence type="inferred from homology"/>
<dbReference type="PANTHER" id="PTHR23100">
    <property type="entry name" value="ARGININE BIOSYNTHESIS BIFUNCTIONAL PROTEIN ARGJ"/>
    <property type="match status" value="1"/>
</dbReference>
<evidence type="ECO:0000256" key="4">
    <source>
        <dbReference type="ARBA" id="ARBA00022813"/>
    </source>
</evidence>
<dbReference type="EC" id="2.3.1.35" evidence="6"/>
<evidence type="ECO:0000256" key="6">
    <source>
        <dbReference type="HAMAP-Rule" id="MF_01106"/>
    </source>
</evidence>
<feature type="site" description="Involved in the stabilization of negative charge on the oxyanion by the formation of the oxyanion hole" evidence="6">
    <location>
        <position position="113"/>
    </location>
</feature>
<comment type="pathway">
    <text evidence="6">Amino-acid biosynthesis; L-arginine biosynthesis; N(2)-acetyl-L-ornithine from L-glutamate: step 1/4.</text>
</comment>
<evidence type="ECO:0000256" key="5">
    <source>
        <dbReference type="ARBA" id="ARBA00023315"/>
    </source>
</evidence>
<evidence type="ECO:0000256" key="2">
    <source>
        <dbReference type="ARBA" id="ARBA00011475"/>
    </source>
</evidence>
<comment type="catalytic activity">
    <reaction evidence="6">
        <text>N(2)-acetyl-L-ornithine + L-glutamate = N-acetyl-L-glutamate + L-ornithine</text>
        <dbReference type="Rhea" id="RHEA:15349"/>
        <dbReference type="ChEBI" id="CHEBI:29985"/>
        <dbReference type="ChEBI" id="CHEBI:44337"/>
        <dbReference type="ChEBI" id="CHEBI:46911"/>
        <dbReference type="ChEBI" id="CHEBI:57805"/>
        <dbReference type="EC" id="2.3.1.35"/>
    </reaction>
</comment>
<name>A0ABN5W3H8_9STAP</name>
<dbReference type="InterPro" id="IPR016117">
    <property type="entry name" value="ArgJ-like_dom_sf"/>
</dbReference>
<dbReference type="NCBIfam" id="TIGR00120">
    <property type="entry name" value="ArgJ"/>
    <property type="match status" value="1"/>
</dbReference>
<gene>
    <name evidence="6 7" type="primary">argJ</name>
    <name evidence="7" type="ORF">JMUB590_1368</name>
</gene>
<organism evidence="7 8">
    <name type="scientific">Staphylococcus caprae</name>
    <dbReference type="NCBI Taxonomy" id="29380"/>
    <lineage>
        <taxon>Bacteria</taxon>
        <taxon>Bacillati</taxon>
        <taxon>Bacillota</taxon>
        <taxon>Bacilli</taxon>
        <taxon>Bacillales</taxon>
        <taxon>Staphylococcaceae</taxon>
        <taxon>Staphylococcus</taxon>
    </lineage>
</organism>
<dbReference type="Gene3D" id="3.60.70.12">
    <property type="entry name" value="L-amino peptidase D-ALA esterase/amidase"/>
    <property type="match status" value="1"/>
</dbReference>
<dbReference type="CDD" id="cd02152">
    <property type="entry name" value="OAT"/>
    <property type="match status" value="1"/>
</dbReference>
<feature type="binding site" evidence="6">
    <location>
        <position position="392"/>
    </location>
    <ligand>
        <name>substrate</name>
    </ligand>
</feature>
<dbReference type="NCBIfam" id="NF003802">
    <property type="entry name" value="PRK05388.1"/>
    <property type="match status" value="1"/>
</dbReference>
<dbReference type="EC" id="2.3.1.1" evidence="6"/>
<dbReference type="RefSeq" id="WP_126501956.1">
    <property type="nucleotide sequence ID" value="NZ_AP018586.1"/>
</dbReference>
<feature type="site" description="Cleavage; by autolysis" evidence="6">
    <location>
        <begin position="183"/>
        <end position="184"/>
    </location>
</feature>
<keyword evidence="8" id="KW-1185">Reference proteome</keyword>
<protein>
    <recommendedName>
        <fullName evidence="6">Arginine biosynthesis bifunctional protein ArgJ</fullName>
    </recommendedName>
    <domain>
        <recommendedName>
            <fullName evidence="6">Glutamate N-acetyltransferase</fullName>
            <ecNumber evidence="6">2.3.1.35</ecNumber>
        </recommendedName>
        <alternativeName>
            <fullName evidence="6">Ornithine acetyltransferase</fullName>
            <shortName evidence="6">OATase</shortName>
        </alternativeName>
        <alternativeName>
            <fullName evidence="6">Ornithine transacetylase</fullName>
        </alternativeName>
    </domain>
    <domain>
        <recommendedName>
            <fullName evidence="6">Amino-acid acetyltransferase</fullName>
            <ecNumber evidence="6">2.3.1.1</ecNumber>
        </recommendedName>
        <alternativeName>
            <fullName evidence="6">N-acetylglutamate synthase</fullName>
            <shortName evidence="6">AGSase</shortName>
        </alternativeName>
    </domain>
    <component>
        <recommendedName>
            <fullName evidence="6">Arginine biosynthesis bifunctional protein ArgJ alpha chain</fullName>
        </recommendedName>
    </component>
    <component>
        <recommendedName>
            <fullName evidence="6">Arginine biosynthesis bifunctional protein ArgJ beta chain</fullName>
        </recommendedName>
    </component>
</protein>
<feature type="binding site" evidence="6">
    <location>
        <position position="173"/>
    </location>
    <ligand>
        <name>substrate</name>
    </ligand>
</feature>
<sequence>MKVIEGNIASPLGFSADGLHAGFKRKKLDFGWIVSEVPANVAGVFTTNKVIAAPLILTQSCIENEGQMQAIVVNSGIANSCTGEQGLRDAQTMQQWAAEKLHIKKEYVGVASTGVIGEMMPMNILENGFSKLVINGNADDFAKSILTTDKDTKTCVVTETFDKDIVTTAGVAKGSGMIHPNMATMLAFITCDANISTQTLQQALSEIVQITFNQITVDGDTSTNDMVIVMSNGCTNNKEILPNTSDYIKFKAMLFHVMQDLAKKIAKDGEGATKLIEVNVTGAQNSESARMIAKCIVGSSLVKTAIFGEDPNWGRIIAAAGYADTTFNPNQIDIAIGNITVLSKSTPIHFDKEEMQDIMSKDEVTIHMNLNGGQCEGKAWGCDLSYDYVKINALYTT</sequence>
<feature type="binding site" evidence="6">
    <location>
        <position position="270"/>
    </location>
    <ligand>
        <name>substrate</name>
    </ligand>
</feature>
<comment type="subcellular location">
    <subcellularLocation>
        <location evidence="6">Cytoplasm</location>
    </subcellularLocation>
</comment>
<keyword evidence="3 6" id="KW-0808">Transferase</keyword>
<accession>A0ABN5W3H8</accession>
<comment type="subunit">
    <text evidence="2 6">Heterotetramer of two alpha and two beta chains.</text>
</comment>
<keyword evidence="4 6" id="KW-0068">Autocatalytic cleavage</keyword>
<feature type="binding site" evidence="6">
    <location>
        <position position="397"/>
    </location>
    <ligand>
        <name>substrate</name>
    </ligand>
</feature>
<dbReference type="Gene3D" id="3.10.20.340">
    <property type="entry name" value="ArgJ beta chain, C-terminal domain"/>
    <property type="match status" value="1"/>
</dbReference>
<comment type="pathway">
    <text evidence="6">Amino-acid biosynthesis; L-arginine biosynthesis; L-ornithine and N-acetyl-L-glutamate from L-glutamate and N(2)-acetyl-L-ornithine (cyclic): step 1/1.</text>
</comment>
<feature type="chain" id="PRO_5044927323" description="Arginine biosynthesis bifunctional protein ArgJ beta chain" evidence="6">
    <location>
        <begin position="184"/>
        <end position="397"/>
    </location>
</feature>
<evidence type="ECO:0000256" key="3">
    <source>
        <dbReference type="ARBA" id="ARBA00022679"/>
    </source>
</evidence>
<keyword evidence="6" id="KW-0055">Arginine biosynthesis</keyword>
<reference evidence="7 8" key="1">
    <citation type="submission" date="2018-05" db="EMBL/GenBank/DDBJ databases">
        <title>Complete genome sequencing of three human clinical isolates of Staphylococcus caprae reveals virulence factors similar to those of S. epidermidis and S. capitis.</title>
        <authorList>
            <person name="Watanabe S."/>
            <person name="Cui L."/>
        </authorList>
    </citation>
    <scope>NUCLEOTIDE SEQUENCE [LARGE SCALE GENOMIC DNA]</scope>
    <source>
        <strain evidence="7 8">JMUB590</strain>
    </source>
</reference>
<feature type="site" description="Involved in the stabilization of negative charge on the oxyanion by the formation of the oxyanion hole" evidence="6">
    <location>
        <position position="114"/>
    </location>
</feature>
<dbReference type="Pfam" id="PF01960">
    <property type="entry name" value="ArgJ"/>
    <property type="match status" value="1"/>
</dbReference>
<dbReference type="PANTHER" id="PTHR23100:SF0">
    <property type="entry name" value="ARGININE BIOSYNTHESIS BIFUNCTIONAL PROTEIN ARGJ, MITOCHONDRIAL"/>
    <property type="match status" value="1"/>
</dbReference>
<evidence type="ECO:0000313" key="7">
    <source>
        <dbReference type="EMBL" id="BBD92426.1"/>
    </source>
</evidence>
<evidence type="ECO:0000313" key="8">
    <source>
        <dbReference type="Proteomes" id="UP000274772"/>
    </source>
</evidence>
<comment type="function">
    <text evidence="6">Catalyzes two activities which are involved in the cyclic version of arginine biosynthesis: the synthesis of N-acetylglutamate from glutamate and acetyl-CoA as the acetyl donor, and of ornithine by transacetylation between N(2)-acetylornithine and glutamate.</text>
</comment>
<dbReference type="EMBL" id="AP018586">
    <property type="protein sequence ID" value="BBD92426.1"/>
    <property type="molecule type" value="Genomic_DNA"/>
</dbReference>
<dbReference type="InterPro" id="IPR042195">
    <property type="entry name" value="ArgJ_beta_C"/>
</dbReference>
<keyword evidence="6" id="KW-0028">Amino-acid biosynthesis</keyword>
<keyword evidence="5 6" id="KW-0012">Acyltransferase</keyword>
<evidence type="ECO:0000256" key="1">
    <source>
        <dbReference type="ARBA" id="ARBA00006774"/>
    </source>
</evidence>
<dbReference type="InterPro" id="IPR002813">
    <property type="entry name" value="Arg_biosynth_ArgJ"/>
</dbReference>